<dbReference type="GO" id="GO:0008017">
    <property type="term" value="F:microtubule binding"/>
    <property type="evidence" value="ECO:0007669"/>
    <property type="project" value="InterPro"/>
</dbReference>
<dbReference type="PRINTS" id="PR00380">
    <property type="entry name" value="KINESINHEAVY"/>
</dbReference>
<keyword evidence="7 9" id="KW-0505">Motor protein</keyword>
<feature type="compositionally biased region" description="Low complexity" evidence="11">
    <location>
        <begin position="777"/>
        <end position="791"/>
    </location>
</feature>
<evidence type="ECO:0000256" key="6">
    <source>
        <dbReference type="ARBA" id="ARBA00023054"/>
    </source>
</evidence>
<dbReference type="GO" id="GO:0005524">
    <property type="term" value="F:ATP binding"/>
    <property type="evidence" value="ECO:0007669"/>
    <property type="project" value="UniProtKB-UniRule"/>
</dbReference>
<dbReference type="AlphaFoldDB" id="A0AAV5RUA6"/>
<evidence type="ECO:0000259" key="12">
    <source>
        <dbReference type="PROSITE" id="PS50067"/>
    </source>
</evidence>
<dbReference type="GO" id="GO:0008574">
    <property type="term" value="F:plus-end-directed microtubule motor activity"/>
    <property type="evidence" value="ECO:0007669"/>
    <property type="project" value="UniProtKB-ARBA"/>
</dbReference>
<keyword evidence="6" id="KW-0175">Coiled coil</keyword>
<dbReference type="InterPro" id="IPR036961">
    <property type="entry name" value="Kinesin_motor_dom_sf"/>
</dbReference>
<accession>A0AAV5RUA6</accession>
<feature type="region of interest" description="Disordered" evidence="11">
    <location>
        <begin position="48"/>
        <end position="94"/>
    </location>
</feature>
<dbReference type="GO" id="GO:0010970">
    <property type="term" value="P:transport along microtubule"/>
    <property type="evidence" value="ECO:0007669"/>
    <property type="project" value="UniProtKB-ARBA"/>
</dbReference>
<comment type="subcellular location">
    <subcellularLocation>
        <location evidence="1">Cytoplasm</location>
        <location evidence="1">Cytoskeleton</location>
    </subcellularLocation>
</comment>
<dbReference type="InterPro" id="IPR027417">
    <property type="entry name" value="P-loop_NTPase"/>
</dbReference>
<evidence type="ECO:0000256" key="5">
    <source>
        <dbReference type="ARBA" id="ARBA00022840"/>
    </source>
</evidence>
<evidence type="ECO:0000256" key="7">
    <source>
        <dbReference type="ARBA" id="ARBA00023175"/>
    </source>
</evidence>
<feature type="region of interest" description="Disordered" evidence="11">
    <location>
        <begin position="118"/>
        <end position="155"/>
    </location>
</feature>
<dbReference type="Gene3D" id="3.40.850.10">
    <property type="entry name" value="Kinesin motor domain"/>
    <property type="match status" value="1"/>
</dbReference>
<feature type="domain" description="Kinesin motor" evidence="12">
    <location>
        <begin position="11"/>
        <end position="446"/>
    </location>
</feature>
<evidence type="ECO:0000256" key="8">
    <source>
        <dbReference type="ARBA" id="ARBA00023212"/>
    </source>
</evidence>
<dbReference type="GO" id="GO:0090307">
    <property type="term" value="P:mitotic spindle assembly"/>
    <property type="evidence" value="ECO:0007669"/>
    <property type="project" value="UniProtKB-ARBA"/>
</dbReference>
<feature type="compositionally biased region" description="Basic residues" evidence="11">
    <location>
        <begin position="136"/>
        <end position="145"/>
    </location>
</feature>
<evidence type="ECO:0000256" key="10">
    <source>
        <dbReference type="RuleBase" id="RU000394"/>
    </source>
</evidence>
<keyword evidence="14" id="KW-1185">Reference proteome</keyword>
<dbReference type="PROSITE" id="PS00411">
    <property type="entry name" value="KINESIN_MOTOR_1"/>
    <property type="match status" value="1"/>
</dbReference>
<keyword evidence="2" id="KW-0963">Cytoplasm</keyword>
<dbReference type="GO" id="GO:0033047">
    <property type="term" value="P:regulation of mitotic sister chromatid segregation"/>
    <property type="evidence" value="ECO:0007669"/>
    <property type="project" value="UniProtKB-ARBA"/>
</dbReference>
<evidence type="ECO:0000313" key="13">
    <source>
        <dbReference type="EMBL" id="GMM54221.1"/>
    </source>
</evidence>
<dbReference type="FunFam" id="3.40.850.10:FF:000090">
    <property type="entry name" value="Kinesin-like protein"/>
    <property type="match status" value="1"/>
</dbReference>
<dbReference type="GO" id="GO:0035371">
    <property type="term" value="C:microtubule plus-end"/>
    <property type="evidence" value="ECO:0007669"/>
    <property type="project" value="UniProtKB-ARBA"/>
</dbReference>
<dbReference type="Proteomes" id="UP001377567">
    <property type="component" value="Unassembled WGS sequence"/>
</dbReference>
<evidence type="ECO:0000256" key="4">
    <source>
        <dbReference type="ARBA" id="ARBA00022741"/>
    </source>
</evidence>
<dbReference type="GO" id="GO:0061673">
    <property type="term" value="C:mitotic spindle astral microtubule"/>
    <property type="evidence" value="ECO:0007669"/>
    <property type="project" value="UniProtKB-ARBA"/>
</dbReference>
<organism evidence="13 14">
    <name type="scientific">Maudiozyma humilis</name>
    <name type="common">Sour dough yeast</name>
    <name type="synonym">Kazachstania humilis</name>
    <dbReference type="NCBI Taxonomy" id="51915"/>
    <lineage>
        <taxon>Eukaryota</taxon>
        <taxon>Fungi</taxon>
        <taxon>Dikarya</taxon>
        <taxon>Ascomycota</taxon>
        <taxon>Saccharomycotina</taxon>
        <taxon>Saccharomycetes</taxon>
        <taxon>Saccharomycetales</taxon>
        <taxon>Saccharomycetaceae</taxon>
        <taxon>Maudiozyma</taxon>
    </lineage>
</organism>
<dbReference type="SUPFAM" id="SSF52540">
    <property type="entry name" value="P-loop containing nucleoside triphosphate hydrolases"/>
    <property type="match status" value="1"/>
</dbReference>
<dbReference type="InterPro" id="IPR027640">
    <property type="entry name" value="Kinesin-like_fam"/>
</dbReference>
<comment type="similarity">
    <text evidence="9 10">Belongs to the TRAFAC class myosin-kinesin ATPase superfamily. Kinesin family.</text>
</comment>
<feature type="region of interest" description="Disordered" evidence="11">
    <location>
        <begin position="733"/>
        <end position="798"/>
    </location>
</feature>
<dbReference type="PANTHER" id="PTHR47968:SF13">
    <property type="entry name" value="KINESIN-LIKE PROTEIN KIF19 ISOFORM X1"/>
    <property type="match status" value="1"/>
</dbReference>
<keyword evidence="4 9" id="KW-0547">Nucleotide-binding</keyword>
<dbReference type="GO" id="GO:0005634">
    <property type="term" value="C:nucleus"/>
    <property type="evidence" value="ECO:0007669"/>
    <property type="project" value="UniProtKB-ARBA"/>
</dbReference>
<feature type="compositionally biased region" description="Basic and acidic residues" evidence="11">
    <location>
        <begin position="753"/>
        <end position="765"/>
    </location>
</feature>
<name>A0AAV5RUA6_MAUHU</name>
<dbReference type="PROSITE" id="PS50067">
    <property type="entry name" value="KINESIN_MOTOR_2"/>
    <property type="match status" value="1"/>
</dbReference>
<feature type="compositionally biased region" description="Polar residues" evidence="11">
    <location>
        <begin position="810"/>
        <end position="821"/>
    </location>
</feature>
<dbReference type="GO" id="GO:0070462">
    <property type="term" value="P:plus-end specific microtubule depolymerization"/>
    <property type="evidence" value="ECO:0007669"/>
    <property type="project" value="UniProtKB-ARBA"/>
</dbReference>
<evidence type="ECO:0000256" key="2">
    <source>
        <dbReference type="ARBA" id="ARBA00022490"/>
    </source>
</evidence>
<dbReference type="GO" id="GO:0051656">
    <property type="term" value="P:establishment of organelle localization"/>
    <property type="evidence" value="ECO:0007669"/>
    <property type="project" value="UniProtKB-ARBA"/>
</dbReference>
<dbReference type="PANTHER" id="PTHR47968">
    <property type="entry name" value="CENTROMERE PROTEIN E"/>
    <property type="match status" value="1"/>
</dbReference>
<dbReference type="SMART" id="SM00129">
    <property type="entry name" value="KISc"/>
    <property type="match status" value="1"/>
</dbReference>
<dbReference type="EMBL" id="BTGD01000001">
    <property type="protein sequence ID" value="GMM54221.1"/>
    <property type="molecule type" value="Genomic_DNA"/>
</dbReference>
<dbReference type="CDD" id="cd01370">
    <property type="entry name" value="KISc_KIP3_like"/>
    <property type="match status" value="1"/>
</dbReference>
<dbReference type="InterPro" id="IPR001752">
    <property type="entry name" value="Kinesin_motor_dom"/>
</dbReference>
<dbReference type="InterPro" id="IPR019821">
    <property type="entry name" value="Kinesin_motor_CS"/>
</dbReference>
<evidence type="ECO:0000256" key="3">
    <source>
        <dbReference type="ARBA" id="ARBA00022701"/>
    </source>
</evidence>
<keyword evidence="5 9" id="KW-0067">ATP-binding</keyword>
<feature type="region of interest" description="Disordered" evidence="11">
    <location>
        <begin position="810"/>
        <end position="835"/>
    </location>
</feature>
<evidence type="ECO:0000256" key="9">
    <source>
        <dbReference type="PROSITE-ProRule" id="PRU00283"/>
    </source>
</evidence>
<gene>
    <name evidence="13" type="ORF">DAKH74_008370</name>
</gene>
<feature type="compositionally biased region" description="Polar residues" evidence="11">
    <location>
        <begin position="146"/>
        <end position="155"/>
    </location>
</feature>
<dbReference type="Pfam" id="PF00225">
    <property type="entry name" value="Kinesin"/>
    <property type="match status" value="1"/>
</dbReference>
<reference evidence="13 14" key="1">
    <citation type="journal article" date="2023" name="Elife">
        <title>Identification of key yeast species and microbe-microbe interactions impacting larval growth of Drosophila in the wild.</title>
        <authorList>
            <person name="Mure A."/>
            <person name="Sugiura Y."/>
            <person name="Maeda R."/>
            <person name="Honda K."/>
            <person name="Sakurai N."/>
            <person name="Takahashi Y."/>
            <person name="Watada M."/>
            <person name="Katoh T."/>
            <person name="Gotoh A."/>
            <person name="Gotoh Y."/>
            <person name="Taniguchi I."/>
            <person name="Nakamura K."/>
            <person name="Hayashi T."/>
            <person name="Katayama T."/>
            <person name="Uemura T."/>
            <person name="Hattori Y."/>
        </authorList>
    </citation>
    <scope>NUCLEOTIDE SEQUENCE [LARGE SCALE GENOMIC DNA]</scope>
    <source>
        <strain evidence="13 14">KH-74</strain>
    </source>
</reference>
<evidence type="ECO:0000256" key="11">
    <source>
        <dbReference type="SAM" id="MobiDB-lite"/>
    </source>
</evidence>
<protein>
    <recommendedName>
        <fullName evidence="10">Kinesin-like protein</fullName>
    </recommendedName>
</protein>
<feature type="compositionally biased region" description="Low complexity" evidence="11">
    <location>
        <begin position="122"/>
        <end position="135"/>
    </location>
</feature>
<evidence type="ECO:0000313" key="14">
    <source>
        <dbReference type="Proteomes" id="UP001377567"/>
    </source>
</evidence>
<sequence length="877" mass="98383">MSMVPESRQSSITVAVRVRPFSSAEEALLLPEVSPQSRIIGLPFESVGGTWEGDTTTSTGDTRIVLPGTENDQDGIEKSGESDGDSVQPRPVSAQRTNGIWKIVDCVDNKMLIFDPPTHNPLTQLSQSTLNSSFSQRRRNRRRRTPSGNFANTNSGEMKFVFDQLFDDDASQSDVYSNTMSPLIASVLDGFNATVFAYGATGCGKTYTISGTPEEPGIIFQAVEELFQRIEQLGDTEKVDVSLSFLEIYNERIRDLLEPETSSKRLVIRDDDNQRTTVANLSYHYPKTVQEVIDLVIQGNMNRTTEATEANEVSSRSHAVLQVHLVQTNKKVDLTTKHKYATLSIIDLAGSERAAATKNRGKRLHEGANINRSLLALGNCINALCLSDGTRRTCHIPYRDSKLTRLLKFSLGGNCKTVMIVCISPSSNHYDETLNTLKYANRAKEIKTKIIRNQQSLSRHVGSYLKMITEQKAEIEELRARESRMIELKLKEYKLSNRKIELQINDVVGNVSLQYVRNPKYRVLKKLRSLTLVKRRFLQLVKLEVDSVLGCVSEYTDTRITSSCELVANQLIDKIRELEIKFDTKDELDLIITHTQEVDLLKLKEMENWEDAMHLPIFENKLDNVSEALRNEIMIDASMMLEKLLQDSVLVQRFKFFSTALVNEQDIYYAIQDLTKIDSDFDEFAQSFLNAEDESNDDITGVDEPMVPMRKISPFPVIREADSREMRTVSVDMLSDSEAQTDKNLEEASDADPEVRHTPLGHVEKSGATTLKKLRWSESLNNSPESSSNGSAPALRQPSDSMEVDISLQDTTITTQDSLQRSAVEEGGGKAADTSYTYSNTSLVAERGTNNVLNAERPTNEASSILLRRNFLTDDTA</sequence>
<proteinExistence type="inferred from homology"/>
<comment type="caution">
    <text evidence="13">The sequence shown here is derived from an EMBL/GenBank/DDBJ whole genome shotgun (WGS) entry which is preliminary data.</text>
</comment>
<feature type="binding site" evidence="9">
    <location>
        <begin position="199"/>
        <end position="206"/>
    </location>
    <ligand>
        <name>ATP</name>
        <dbReference type="ChEBI" id="CHEBI:30616"/>
    </ligand>
</feature>
<keyword evidence="8" id="KW-0206">Cytoskeleton</keyword>
<keyword evidence="3 10" id="KW-0493">Microtubule</keyword>
<evidence type="ECO:0000256" key="1">
    <source>
        <dbReference type="ARBA" id="ARBA00004245"/>
    </source>
</evidence>